<evidence type="ECO:0000256" key="18">
    <source>
        <dbReference type="ARBA" id="ARBA00047298"/>
    </source>
</evidence>
<dbReference type="InterPro" id="IPR017441">
    <property type="entry name" value="Protein_kinase_ATP_BS"/>
</dbReference>
<dbReference type="Pfam" id="PF00027">
    <property type="entry name" value="cNMP_binding"/>
    <property type="match status" value="2"/>
</dbReference>
<evidence type="ECO:0000256" key="10">
    <source>
        <dbReference type="ARBA" id="ARBA00022679"/>
    </source>
</evidence>
<keyword evidence="26" id="KW-1185">Reference proteome</keyword>
<evidence type="ECO:0000256" key="13">
    <source>
        <dbReference type="ARBA" id="ARBA00022777"/>
    </source>
</evidence>
<dbReference type="CDD" id="cd00038">
    <property type="entry name" value="CAP_ED"/>
    <property type="match status" value="3"/>
</dbReference>
<dbReference type="InterPro" id="IPR008271">
    <property type="entry name" value="Ser/Thr_kinase_AS"/>
</dbReference>
<dbReference type="Pfam" id="PF00069">
    <property type="entry name" value="Pkinase"/>
    <property type="match status" value="1"/>
</dbReference>
<dbReference type="CDD" id="cd05572">
    <property type="entry name" value="STKc_cGK"/>
    <property type="match status" value="1"/>
</dbReference>
<dbReference type="EC" id="2.7.11.12" evidence="6"/>
<evidence type="ECO:0000259" key="23">
    <source>
        <dbReference type="PROSITE" id="PS50042"/>
    </source>
</evidence>
<dbReference type="PROSITE" id="PS00888">
    <property type="entry name" value="CNMP_BINDING_1"/>
    <property type="match status" value="1"/>
</dbReference>
<evidence type="ECO:0000256" key="7">
    <source>
        <dbReference type="ARBA" id="ARBA00022490"/>
    </source>
</evidence>
<evidence type="ECO:0000256" key="3">
    <source>
        <dbReference type="ARBA" id="ARBA00004496"/>
    </source>
</evidence>
<dbReference type="GO" id="GO:0004692">
    <property type="term" value="F:cGMP-dependent protein kinase activity"/>
    <property type="evidence" value="ECO:0007669"/>
    <property type="project" value="UniProtKB-EC"/>
</dbReference>
<dbReference type="InterPro" id="IPR000595">
    <property type="entry name" value="cNMP-bd_dom"/>
</dbReference>
<dbReference type="InterPro" id="IPR018488">
    <property type="entry name" value="cNMP-bd_CS"/>
</dbReference>
<comment type="cofactor">
    <cofactor evidence="1">
        <name>Mg(2+)</name>
        <dbReference type="ChEBI" id="CHEBI:18420"/>
    </cofactor>
</comment>
<dbReference type="FunFam" id="1.10.510.10:FF:000571">
    <property type="entry name" value="Maternal embryonic leucine zipper kinase"/>
    <property type="match status" value="1"/>
</dbReference>
<dbReference type="InterPro" id="IPR000961">
    <property type="entry name" value="AGC-kinase_C"/>
</dbReference>
<feature type="region of interest" description="Disordered" evidence="21">
    <location>
        <begin position="1"/>
        <end position="22"/>
    </location>
</feature>
<feature type="domain" description="Protein kinase" evidence="22">
    <location>
        <begin position="493"/>
        <end position="751"/>
    </location>
</feature>
<dbReference type="AlphaFoldDB" id="A0A8S1R4F3"/>
<dbReference type="FunFam" id="2.60.120.10:FF:000123">
    <property type="entry name" value="cGMP-dependent protein kinase 14-1"/>
    <property type="match status" value="1"/>
</dbReference>
<feature type="domain" description="Cyclic nucleotide-binding" evidence="23">
    <location>
        <begin position="360"/>
        <end position="403"/>
    </location>
</feature>
<dbReference type="Proteomes" id="UP000692954">
    <property type="component" value="Unassembled WGS sequence"/>
</dbReference>
<gene>
    <name evidence="25" type="ORF">PSON_ATCC_30995.1.T1320122</name>
</gene>
<dbReference type="SMART" id="SM00100">
    <property type="entry name" value="cNMP"/>
    <property type="match status" value="3"/>
</dbReference>
<keyword evidence="10" id="KW-0808">Transferase</keyword>
<dbReference type="EMBL" id="CAJJDN010000132">
    <property type="protein sequence ID" value="CAD8121470.1"/>
    <property type="molecule type" value="Genomic_DNA"/>
</dbReference>
<evidence type="ECO:0000256" key="20">
    <source>
        <dbReference type="PROSITE-ProRule" id="PRU10141"/>
    </source>
</evidence>
<comment type="subunit">
    <text evidence="5">Monomer.</text>
</comment>
<keyword evidence="14 20" id="KW-0067">ATP-binding</keyword>
<evidence type="ECO:0000256" key="21">
    <source>
        <dbReference type="SAM" id="MobiDB-lite"/>
    </source>
</evidence>
<protein>
    <recommendedName>
        <fullName evidence="17">cGMP-dependent protein kinase</fullName>
        <ecNumber evidence="6">2.7.11.12</ecNumber>
    </recommendedName>
</protein>
<dbReference type="GO" id="GO:0005737">
    <property type="term" value="C:cytoplasm"/>
    <property type="evidence" value="ECO:0007669"/>
    <property type="project" value="UniProtKB-SubCell"/>
</dbReference>
<dbReference type="InterPro" id="IPR000719">
    <property type="entry name" value="Prot_kinase_dom"/>
</dbReference>
<dbReference type="InterPro" id="IPR035014">
    <property type="entry name" value="STKc_cGK"/>
</dbReference>
<dbReference type="GO" id="GO:0005952">
    <property type="term" value="C:cAMP-dependent protein kinase complex"/>
    <property type="evidence" value="ECO:0007669"/>
    <property type="project" value="TreeGrafter"/>
</dbReference>
<evidence type="ECO:0000256" key="12">
    <source>
        <dbReference type="ARBA" id="ARBA00022741"/>
    </source>
</evidence>
<dbReference type="OrthoDB" id="100546at2759"/>
<comment type="caution">
    <text evidence="25">The sequence shown here is derived from an EMBL/GenBank/DDBJ whole genome shotgun (WGS) entry which is preliminary data.</text>
</comment>
<keyword evidence="9" id="KW-0140">cGMP</keyword>
<dbReference type="PROSITE" id="PS00108">
    <property type="entry name" value="PROTEIN_KINASE_ST"/>
    <property type="match status" value="1"/>
</dbReference>
<evidence type="ECO:0000259" key="22">
    <source>
        <dbReference type="PROSITE" id="PS50011"/>
    </source>
</evidence>
<evidence type="ECO:0000256" key="9">
    <source>
        <dbReference type="ARBA" id="ARBA00022535"/>
    </source>
</evidence>
<comment type="catalytic activity">
    <reaction evidence="19">
        <text>L-seryl-[protein] + ATP = O-phospho-L-seryl-[protein] + ADP + H(+)</text>
        <dbReference type="Rhea" id="RHEA:17989"/>
        <dbReference type="Rhea" id="RHEA-COMP:9863"/>
        <dbReference type="Rhea" id="RHEA-COMP:11604"/>
        <dbReference type="ChEBI" id="CHEBI:15378"/>
        <dbReference type="ChEBI" id="CHEBI:29999"/>
        <dbReference type="ChEBI" id="CHEBI:30616"/>
        <dbReference type="ChEBI" id="CHEBI:83421"/>
        <dbReference type="ChEBI" id="CHEBI:456216"/>
        <dbReference type="EC" id="2.7.11.12"/>
    </reaction>
</comment>
<dbReference type="GO" id="GO:0030553">
    <property type="term" value="F:cGMP binding"/>
    <property type="evidence" value="ECO:0007669"/>
    <property type="project" value="UniProtKB-KW"/>
</dbReference>
<dbReference type="GO" id="GO:0046872">
    <property type="term" value="F:metal ion binding"/>
    <property type="evidence" value="ECO:0007669"/>
    <property type="project" value="UniProtKB-KW"/>
</dbReference>
<dbReference type="PANTHER" id="PTHR24353">
    <property type="entry name" value="CYCLIC NUCLEOTIDE-DEPENDENT PROTEIN KINASE"/>
    <property type="match status" value="1"/>
</dbReference>
<evidence type="ECO:0000256" key="19">
    <source>
        <dbReference type="ARBA" id="ARBA00047462"/>
    </source>
</evidence>
<evidence type="ECO:0000259" key="24">
    <source>
        <dbReference type="PROSITE" id="PS51285"/>
    </source>
</evidence>
<dbReference type="FunFam" id="2.60.120.10:FF:000068">
    <property type="entry name" value="cGMP-dependent protein kinase"/>
    <property type="match status" value="1"/>
</dbReference>
<dbReference type="GO" id="GO:0012505">
    <property type="term" value="C:endomembrane system"/>
    <property type="evidence" value="ECO:0007669"/>
    <property type="project" value="UniProtKB-SubCell"/>
</dbReference>
<keyword evidence="7" id="KW-0963">Cytoplasm</keyword>
<keyword evidence="11" id="KW-0479">Metal-binding</keyword>
<sequence length="820" mass="94348">MGCGSSQPAAAEPDQISKSLRSANTSEIEDLIGKKIPKLLIQAEMKHRFTADEEAIKNDLIQMQSPQENENVVARAQKKVQKKYRGGEDVEGQIIENVKRVEREMQQNDVDLIKKSFKSHFVFFSLPEDSLQQLIENMFYCTIKAGEFIFKQGNQASAYFVIERGEVQIIINDNPIRILYQGDQFGEIALLYNATRSASTKALSNCGFWSLERATFKKTIEEITLKEYDENRRFIDQVNFFSFMTSEQRDMIGHALITTKFNPGQNIVNEGDQADSFYVIKSGQVQILKGDKLIRKMGAKDSFGEQALYEKSVRGATVKAETEVKCVALGRENLTKILGDKIQLIIFNNIMRWSFEKSEILKQLTKIQLEKISQKARIENFKKGQVIFESNKPCDKLVVVLEGVLINSKQESVSKGSCFGDQFLKKELYGSLIESGFEMVGDGVLATITYQALFKIFGGDLETALKKNENSHEKKIQQIGKREDASHIFVEDLVYIKKLGEGQFGSVYLVKHKELNKVFALKSVSKASVIEQNLEKHITQEKKVLEQINFPFIMGFFRTFKDDMSIYFLVDFIRGMELFDVIRDIGLLSKPETQFYIGTMILCIEYLNSKGIVYRDLKPENIMVNYQGFMYLIDLGTAKPLQKSKACRTYTIIGTPHYMAPEIMAGKGYTFSVDLWSIGICMYEFMCGGVPFGEELEDPYQIYEEIMNTQIKYPTFLKDKYARKFMEQLMNRQPETRLGASYSALKAHPWFDDFDFDKLFSRELKPPYIPKSENMVSENDIQKRFNQNKLVVQEIKHEQNNQKIKYNKQLAKDPNWDKEF</sequence>
<dbReference type="SMART" id="SM00220">
    <property type="entry name" value="S_TKc"/>
    <property type="match status" value="1"/>
</dbReference>
<keyword evidence="16" id="KW-0472">Membrane</keyword>
<evidence type="ECO:0000256" key="1">
    <source>
        <dbReference type="ARBA" id="ARBA00001946"/>
    </source>
</evidence>
<feature type="domain" description="Cyclic nucleotide-binding" evidence="23">
    <location>
        <begin position="122"/>
        <end position="237"/>
    </location>
</feature>
<keyword evidence="8" id="KW-0723">Serine/threonine-protein kinase</keyword>
<evidence type="ECO:0000256" key="4">
    <source>
        <dbReference type="ARBA" id="ARBA00006352"/>
    </source>
</evidence>
<dbReference type="FunFam" id="2.60.120.10:FF:000089">
    <property type="entry name" value="cGMP-dependent protein kinase 5-1"/>
    <property type="match status" value="1"/>
</dbReference>
<evidence type="ECO:0000256" key="5">
    <source>
        <dbReference type="ARBA" id="ARBA00011245"/>
    </source>
</evidence>
<evidence type="ECO:0000313" key="26">
    <source>
        <dbReference type="Proteomes" id="UP000692954"/>
    </source>
</evidence>
<dbReference type="PROSITE" id="PS50042">
    <property type="entry name" value="CNMP_BINDING_3"/>
    <property type="match status" value="3"/>
</dbReference>
<evidence type="ECO:0000256" key="14">
    <source>
        <dbReference type="ARBA" id="ARBA00022840"/>
    </source>
</evidence>
<accession>A0A8S1R4F3</accession>
<comment type="catalytic activity">
    <reaction evidence="18">
        <text>L-threonyl-[protein] + ATP = O-phospho-L-threonyl-[protein] + ADP + H(+)</text>
        <dbReference type="Rhea" id="RHEA:46608"/>
        <dbReference type="Rhea" id="RHEA-COMP:11060"/>
        <dbReference type="Rhea" id="RHEA-COMP:11605"/>
        <dbReference type="ChEBI" id="CHEBI:15378"/>
        <dbReference type="ChEBI" id="CHEBI:30013"/>
        <dbReference type="ChEBI" id="CHEBI:30616"/>
        <dbReference type="ChEBI" id="CHEBI:61977"/>
        <dbReference type="ChEBI" id="CHEBI:456216"/>
        <dbReference type="EC" id="2.7.11.12"/>
    </reaction>
</comment>
<evidence type="ECO:0000313" key="25">
    <source>
        <dbReference type="EMBL" id="CAD8121470.1"/>
    </source>
</evidence>
<reference evidence="25" key="1">
    <citation type="submission" date="2021-01" db="EMBL/GenBank/DDBJ databases">
        <authorList>
            <consortium name="Genoscope - CEA"/>
            <person name="William W."/>
        </authorList>
    </citation>
    <scope>NUCLEOTIDE SEQUENCE</scope>
</reference>
<keyword evidence="15" id="KW-0142">cGMP-binding</keyword>
<organism evidence="25 26">
    <name type="scientific">Paramecium sonneborni</name>
    <dbReference type="NCBI Taxonomy" id="65129"/>
    <lineage>
        <taxon>Eukaryota</taxon>
        <taxon>Sar</taxon>
        <taxon>Alveolata</taxon>
        <taxon>Ciliophora</taxon>
        <taxon>Intramacronucleata</taxon>
        <taxon>Oligohymenophorea</taxon>
        <taxon>Peniculida</taxon>
        <taxon>Parameciidae</taxon>
        <taxon>Paramecium</taxon>
    </lineage>
</organism>
<comment type="similarity">
    <text evidence="4">Belongs to the protein kinase superfamily. AGC Ser/Thr protein kinase family. cGMP subfamily.</text>
</comment>
<dbReference type="GO" id="GO:0004691">
    <property type="term" value="F:cAMP-dependent protein kinase activity"/>
    <property type="evidence" value="ECO:0007669"/>
    <property type="project" value="TreeGrafter"/>
</dbReference>
<keyword evidence="12 20" id="KW-0547">Nucleotide-binding</keyword>
<dbReference type="GO" id="GO:0005524">
    <property type="term" value="F:ATP binding"/>
    <property type="evidence" value="ECO:0007669"/>
    <property type="project" value="UniProtKB-UniRule"/>
</dbReference>
<name>A0A8S1R4F3_9CILI</name>
<proteinExistence type="inferred from homology"/>
<evidence type="ECO:0000256" key="6">
    <source>
        <dbReference type="ARBA" id="ARBA00012428"/>
    </source>
</evidence>
<feature type="domain" description="AGC-kinase C-terminal" evidence="24">
    <location>
        <begin position="752"/>
        <end position="820"/>
    </location>
</feature>
<feature type="domain" description="Cyclic nucleotide-binding" evidence="23">
    <location>
        <begin position="240"/>
        <end position="339"/>
    </location>
</feature>
<dbReference type="PROSITE" id="PS51285">
    <property type="entry name" value="AGC_KINASE_CTER"/>
    <property type="match status" value="1"/>
</dbReference>
<dbReference type="PROSITE" id="PS00107">
    <property type="entry name" value="PROTEIN_KINASE_ATP"/>
    <property type="match status" value="1"/>
</dbReference>
<evidence type="ECO:0000256" key="8">
    <source>
        <dbReference type="ARBA" id="ARBA00022527"/>
    </source>
</evidence>
<evidence type="ECO:0000256" key="15">
    <source>
        <dbReference type="ARBA" id="ARBA00022992"/>
    </source>
</evidence>
<evidence type="ECO:0000256" key="2">
    <source>
        <dbReference type="ARBA" id="ARBA00004308"/>
    </source>
</evidence>
<dbReference type="PANTHER" id="PTHR24353:SF37">
    <property type="entry name" value="CAMP-DEPENDENT PROTEIN KINASE CATALYTIC SUBUNIT PRKX"/>
    <property type="match status" value="1"/>
</dbReference>
<evidence type="ECO:0000256" key="17">
    <source>
        <dbReference type="ARBA" id="ARBA00024113"/>
    </source>
</evidence>
<dbReference type="PROSITE" id="PS50011">
    <property type="entry name" value="PROTEIN_KINASE_DOM"/>
    <property type="match status" value="1"/>
</dbReference>
<feature type="binding site" evidence="20">
    <location>
        <position position="522"/>
    </location>
    <ligand>
        <name>ATP</name>
        <dbReference type="ChEBI" id="CHEBI:30616"/>
    </ligand>
</feature>
<keyword evidence="13" id="KW-0418">Kinase</keyword>
<comment type="subcellular location">
    <subcellularLocation>
        <location evidence="3">Cytoplasm</location>
    </subcellularLocation>
    <subcellularLocation>
        <location evidence="2">Endomembrane system</location>
    </subcellularLocation>
</comment>
<evidence type="ECO:0000256" key="16">
    <source>
        <dbReference type="ARBA" id="ARBA00023136"/>
    </source>
</evidence>
<evidence type="ECO:0000256" key="11">
    <source>
        <dbReference type="ARBA" id="ARBA00022723"/>
    </source>
</evidence>